<proteinExistence type="predicted"/>
<sequence length="45" mass="5367">MLTAHFCLDFFIVICTWVLLKRDDWRRLQMALVVSCILVYVTLYG</sequence>
<organism evidence="2">
    <name type="scientific">Arundo donax</name>
    <name type="common">Giant reed</name>
    <name type="synonym">Donax arundinaceus</name>
    <dbReference type="NCBI Taxonomy" id="35708"/>
    <lineage>
        <taxon>Eukaryota</taxon>
        <taxon>Viridiplantae</taxon>
        <taxon>Streptophyta</taxon>
        <taxon>Embryophyta</taxon>
        <taxon>Tracheophyta</taxon>
        <taxon>Spermatophyta</taxon>
        <taxon>Magnoliopsida</taxon>
        <taxon>Liliopsida</taxon>
        <taxon>Poales</taxon>
        <taxon>Poaceae</taxon>
        <taxon>PACMAD clade</taxon>
        <taxon>Arundinoideae</taxon>
        <taxon>Arundineae</taxon>
        <taxon>Arundo</taxon>
    </lineage>
</organism>
<evidence type="ECO:0000256" key="1">
    <source>
        <dbReference type="SAM" id="Phobius"/>
    </source>
</evidence>
<reference evidence="2" key="2">
    <citation type="journal article" date="2015" name="Data Brief">
        <title>Shoot transcriptome of the giant reed, Arundo donax.</title>
        <authorList>
            <person name="Barrero R.A."/>
            <person name="Guerrero F.D."/>
            <person name="Moolhuijzen P."/>
            <person name="Goolsby J.A."/>
            <person name="Tidwell J."/>
            <person name="Bellgard S.E."/>
            <person name="Bellgard M.I."/>
        </authorList>
    </citation>
    <scope>NUCLEOTIDE SEQUENCE</scope>
    <source>
        <tissue evidence="2">Shoot tissue taken approximately 20 cm above the soil surface</tissue>
    </source>
</reference>
<keyword evidence="1" id="KW-0812">Transmembrane</keyword>
<dbReference type="EMBL" id="GBRH01235664">
    <property type="protein sequence ID" value="JAD62231.1"/>
    <property type="molecule type" value="Transcribed_RNA"/>
</dbReference>
<feature type="transmembrane region" description="Helical" evidence="1">
    <location>
        <begin position="27"/>
        <end position="44"/>
    </location>
</feature>
<evidence type="ECO:0000313" key="2">
    <source>
        <dbReference type="EMBL" id="JAD62231.1"/>
    </source>
</evidence>
<keyword evidence="1" id="KW-1133">Transmembrane helix</keyword>
<accession>A0A0A9BFW0</accession>
<protein>
    <submittedName>
        <fullName evidence="2">Uncharacterized protein</fullName>
    </submittedName>
</protein>
<reference evidence="2" key="1">
    <citation type="submission" date="2014-09" db="EMBL/GenBank/DDBJ databases">
        <authorList>
            <person name="Magalhaes I.L.F."/>
            <person name="Oliveira U."/>
            <person name="Santos F.R."/>
            <person name="Vidigal T.H.D.A."/>
            <person name="Brescovit A.D."/>
            <person name="Santos A.J."/>
        </authorList>
    </citation>
    <scope>NUCLEOTIDE SEQUENCE</scope>
    <source>
        <tissue evidence="2">Shoot tissue taken approximately 20 cm above the soil surface</tissue>
    </source>
</reference>
<name>A0A0A9BFW0_ARUDO</name>
<keyword evidence="1" id="KW-0472">Membrane</keyword>
<dbReference type="AlphaFoldDB" id="A0A0A9BFW0"/>